<dbReference type="RefSeq" id="WP_030785057.1">
    <property type="nucleotide sequence ID" value="NZ_CM007717.1"/>
</dbReference>
<evidence type="ECO:0000313" key="1">
    <source>
        <dbReference type="EMBL" id="OOQ50959.1"/>
    </source>
</evidence>
<name>A0AAE6Y862_STRAT</name>
<keyword evidence="3" id="KW-1185">Reference proteome</keyword>
<dbReference type="GeneID" id="93957033"/>
<reference evidence="2 4" key="2">
    <citation type="submission" date="2020-03" db="EMBL/GenBank/DDBJ databases">
        <title>Is there a link between lipid content and antibiotic production in Streptomyces?</title>
        <authorList>
            <person name="David M."/>
            <person name="Lejeune C."/>
            <person name="Abreu S."/>
            <person name="Thibessard A."/>
            <person name="Leblond P."/>
            <person name="Chaminade P."/>
            <person name="Virolle M.-J."/>
        </authorList>
    </citation>
    <scope>NUCLEOTIDE SEQUENCE [LARGE SCALE GENOMIC DNA]</scope>
    <source>
        <strain evidence="2 4">DSM 41481</strain>
    </source>
</reference>
<dbReference type="EMBL" id="CP050692">
    <property type="protein sequence ID" value="QIT45108.1"/>
    <property type="molecule type" value="Genomic_DNA"/>
</dbReference>
<reference evidence="1 3" key="1">
    <citation type="submission" date="2015-07" db="EMBL/GenBank/DDBJ databases">
        <title>Draft Genome Sequence of Streptomyces antibioticus, IMRU 3720 reveals insights in the evolution of actinomycin biosynthetic gene clusters in Streptomyces.</title>
        <authorList>
            <person name="Crnovcic I."/>
            <person name="Ruckert C."/>
            <person name="Kalinowksi J."/>
            <person name="Keller U."/>
        </authorList>
    </citation>
    <scope>NUCLEOTIDE SEQUENCE [LARGE SCALE GENOMIC DNA]</scope>
    <source>
        <strain evidence="1 3">DSM 41481</strain>
    </source>
</reference>
<dbReference type="Proteomes" id="UP000190306">
    <property type="component" value="Chromosome"/>
</dbReference>
<accession>A0AAE6Y862</accession>
<organism evidence="2 4">
    <name type="scientific">Streptomyces antibioticus</name>
    <dbReference type="NCBI Taxonomy" id="1890"/>
    <lineage>
        <taxon>Bacteria</taxon>
        <taxon>Bacillati</taxon>
        <taxon>Actinomycetota</taxon>
        <taxon>Actinomycetes</taxon>
        <taxon>Kitasatosporales</taxon>
        <taxon>Streptomycetaceae</taxon>
        <taxon>Streptomyces</taxon>
    </lineage>
</organism>
<sequence>MSAAWDPGADARAGAGAVVRVVRGAPGPDELAAVLAVLTALRTAGAVGAGSGRTAAQGPSRAVWPDADRLFTRAASAWTAAPGPRWRDSPHG</sequence>
<evidence type="ECO:0000313" key="4">
    <source>
        <dbReference type="Proteomes" id="UP000502504"/>
    </source>
</evidence>
<dbReference type="EMBL" id="LHQL01000009">
    <property type="protein sequence ID" value="OOQ50959.1"/>
    <property type="molecule type" value="Genomic_DNA"/>
</dbReference>
<proteinExistence type="predicted"/>
<protein>
    <submittedName>
        <fullName evidence="2">Acyl-CoA carboxylase subunit epsilon</fullName>
    </submittedName>
</protein>
<gene>
    <name evidence="1" type="ORF">AFM16_17150</name>
    <name evidence="2" type="ORF">HCX60_17420</name>
</gene>
<evidence type="ECO:0000313" key="3">
    <source>
        <dbReference type="Proteomes" id="UP000190306"/>
    </source>
</evidence>
<dbReference type="AlphaFoldDB" id="A0AAE6Y862"/>
<evidence type="ECO:0000313" key="2">
    <source>
        <dbReference type="EMBL" id="QIT45108.1"/>
    </source>
</evidence>
<dbReference type="Proteomes" id="UP000502504">
    <property type="component" value="Chromosome"/>
</dbReference>